<dbReference type="Pfam" id="PF13561">
    <property type="entry name" value="adh_short_C2"/>
    <property type="match status" value="1"/>
</dbReference>
<dbReference type="FunFam" id="3.40.50.720:FF:000084">
    <property type="entry name" value="Short-chain dehydrogenase reductase"/>
    <property type="match status" value="1"/>
</dbReference>
<dbReference type="PRINTS" id="PR00080">
    <property type="entry name" value="SDRFAMILY"/>
</dbReference>
<keyword evidence="2 4" id="KW-0560">Oxidoreductase</keyword>
<proteinExistence type="inferred from homology"/>
<comment type="caution">
    <text evidence="4">The sequence shown here is derived from an EMBL/GenBank/DDBJ whole genome shotgun (WGS) entry which is preliminary data.</text>
</comment>
<evidence type="ECO:0000313" key="4">
    <source>
        <dbReference type="EMBL" id="MBB4693779.1"/>
    </source>
</evidence>
<protein>
    <submittedName>
        <fullName evidence="4">3-oxoacyl-[acyl-carrier protein] reductase</fullName>
        <ecNumber evidence="4">1.1.1.100</ecNumber>
    </submittedName>
</protein>
<comment type="similarity">
    <text evidence="1">Belongs to the short-chain dehydrogenases/reductases (SDR) family.</text>
</comment>
<dbReference type="PRINTS" id="PR00081">
    <property type="entry name" value="GDHRDH"/>
</dbReference>
<dbReference type="EC" id="1.1.1.100" evidence="4"/>
<dbReference type="InterPro" id="IPR057326">
    <property type="entry name" value="KR_dom"/>
</dbReference>
<dbReference type="SMART" id="SM00822">
    <property type="entry name" value="PKS_KR"/>
    <property type="match status" value="1"/>
</dbReference>
<dbReference type="Gene3D" id="3.40.50.720">
    <property type="entry name" value="NAD(P)-binding Rossmann-like Domain"/>
    <property type="match status" value="1"/>
</dbReference>
<sequence length="225" mass="22845">MTRTAVITGGMSGLGAAAAARLTADGIRVLTLDLADGADLHADVADPEAVRAAAATTGPVDILVNSAGIVGPNAPLWQVPADGWARTFAVNVTGTFNTCRAWVPGMIERGWGRIVNLASIAGKDGNPNMSPYSASKAAVIALTKSLGKELATTGVLANAIAPAVIATPMNADTDPAALGHITGLIPMRRVGRAEEVAELIAWLASDKVSFSTGAVYDISGGRAVY</sequence>
<dbReference type="InterPro" id="IPR036291">
    <property type="entry name" value="NAD(P)-bd_dom_sf"/>
</dbReference>
<evidence type="ECO:0000256" key="1">
    <source>
        <dbReference type="ARBA" id="ARBA00006484"/>
    </source>
</evidence>
<evidence type="ECO:0000313" key="5">
    <source>
        <dbReference type="Proteomes" id="UP000542742"/>
    </source>
</evidence>
<name>A0A7W7CSA6_9ACTN</name>
<dbReference type="Proteomes" id="UP000542742">
    <property type="component" value="Unassembled WGS sequence"/>
</dbReference>
<dbReference type="InterPro" id="IPR002347">
    <property type="entry name" value="SDR_fam"/>
</dbReference>
<keyword evidence="5" id="KW-1185">Reference proteome</keyword>
<gene>
    <name evidence="4" type="ORF">BKA14_003927</name>
</gene>
<feature type="domain" description="Ketoreductase" evidence="3">
    <location>
        <begin position="3"/>
        <end position="163"/>
    </location>
</feature>
<dbReference type="InterPro" id="IPR020904">
    <property type="entry name" value="Sc_DH/Rdtase_CS"/>
</dbReference>
<dbReference type="PANTHER" id="PTHR42760">
    <property type="entry name" value="SHORT-CHAIN DEHYDROGENASES/REDUCTASES FAMILY MEMBER"/>
    <property type="match status" value="1"/>
</dbReference>
<dbReference type="SUPFAM" id="SSF51735">
    <property type="entry name" value="NAD(P)-binding Rossmann-fold domains"/>
    <property type="match status" value="1"/>
</dbReference>
<evidence type="ECO:0000256" key="2">
    <source>
        <dbReference type="ARBA" id="ARBA00023002"/>
    </source>
</evidence>
<dbReference type="PANTHER" id="PTHR42760:SF129">
    <property type="entry name" value="OXIDOREDUCTASE"/>
    <property type="match status" value="1"/>
</dbReference>
<dbReference type="AlphaFoldDB" id="A0A7W7CSA6"/>
<dbReference type="PROSITE" id="PS00061">
    <property type="entry name" value="ADH_SHORT"/>
    <property type="match status" value="1"/>
</dbReference>
<accession>A0A7W7CSA6</accession>
<dbReference type="GO" id="GO:0004316">
    <property type="term" value="F:3-oxoacyl-[acyl-carrier-protein] reductase (NADPH) activity"/>
    <property type="evidence" value="ECO:0007669"/>
    <property type="project" value="UniProtKB-EC"/>
</dbReference>
<dbReference type="RefSeq" id="WP_184952358.1">
    <property type="nucleotide sequence ID" value="NZ_BOMC01000054.1"/>
</dbReference>
<dbReference type="GO" id="GO:0030497">
    <property type="term" value="P:fatty acid elongation"/>
    <property type="evidence" value="ECO:0007669"/>
    <property type="project" value="TreeGrafter"/>
</dbReference>
<organism evidence="4 5">
    <name type="scientific">Paractinoplanes abujensis</name>
    <dbReference type="NCBI Taxonomy" id="882441"/>
    <lineage>
        <taxon>Bacteria</taxon>
        <taxon>Bacillati</taxon>
        <taxon>Actinomycetota</taxon>
        <taxon>Actinomycetes</taxon>
        <taxon>Micromonosporales</taxon>
        <taxon>Micromonosporaceae</taxon>
        <taxon>Paractinoplanes</taxon>
    </lineage>
</organism>
<evidence type="ECO:0000259" key="3">
    <source>
        <dbReference type="SMART" id="SM00822"/>
    </source>
</evidence>
<reference evidence="4 5" key="1">
    <citation type="submission" date="2020-08" db="EMBL/GenBank/DDBJ databases">
        <title>Sequencing the genomes of 1000 actinobacteria strains.</title>
        <authorList>
            <person name="Klenk H.-P."/>
        </authorList>
    </citation>
    <scope>NUCLEOTIDE SEQUENCE [LARGE SCALE GENOMIC DNA]</scope>
    <source>
        <strain evidence="4 5">DSM 45518</strain>
    </source>
</reference>
<dbReference type="EMBL" id="JACHMF010000001">
    <property type="protein sequence ID" value="MBB4693779.1"/>
    <property type="molecule type" value="Genomic_DNA"/>
</dbReference>